<dbReference type="Gene3D" id="3.40.1570.10">
    <property type="entry name" value="HemS/ChuS/ChuX like domains"/>
    <property type="match status" value="1"/>
</dbReference>
<comment type="caution">
    <text evidence="1">The sequence shown here is derived from an EMBL/GenBank/DDBJ whole genome shotgun (WGS) entry which is preliminary data.</text>
</comment>
<name>A0A4R3MW40_9GAMM</name>
<dbReference type="Proteomes" id="UP000295717">
    <property type="component" value="Unassembled WGS sequence"/>
</dbReference>
<organism evidence="1 2">
    <name type="scientific">Thiobaca trueperi</name>
    <dbReference type="NCBI Taxonomy" id="127458"/>
    <lineage>
        <taxon>Bacteria</taxon>
        <taxon>Pseudomonadati</taxon>
        <taxon>Pseudomonadota</taxon>
        <taxon>Gammaproteobacteria</taxon>
        <taxon>Chromatiales</taxon>
        <taxon>Chromatiaceae</taxon>
        <taxon>Thiobaca</taxon>
    </lineage>
</organism>
<dbReference type="EMBL" id="SMAO01000014">
    <property type="protein sequence ID" value="TCT18104.1"/>
    <property type="molecule type" value="Genomic_DNA"/>
</dbReference>
<dbReference type="OrthoDB" id="8781266at2"/>
<keyword evidence="2" id="KW-1185">Reference proteome</keyword>
<dbReference type="RefSeq" id="WP_132978636.1">
    <property type="nucleotide sequence ID" value="NZ_SMAO01000014.1"/>
</dbReference>
<gene>
    <name evidence="1" type="ORF">EDC35_1146</name>
</gene>
<protein>
    <submittedName>
        <fullName evidence="1">Heme utilization protein HuvX</fullName>
    </submittedName>
</protein>
<sequence>MTLTDTLIDAIRTALHANPGAVLEDLAREHGVTTRDVLSLLPASEAVLIGGDRFAEVMQEMTTWGELTLLVNTGDVILEAKGPLPEGSLAQGYYNLHGKPISGHLKAANCDLIAFVSRKLFSSDTHSVQFYNHQGDCMFKVYLGRDAQRQLIPEQIERFRAFRGRLTTS</sequence>
<dbReference type="AlphaFoldDB" id="A0A4R3MW40"/>
<evidence type="ECO:0000313" key="1">
    <source>
        <dbReference type="EMBL" id="TCT18104.1"/>
    </source>
</evidence>
<accession>A0A4R3MW40</accession>
<dbReference type="InterPro" id="IPR053733">
    <property type="entry name" value="Heme_Transport_Util_sf"/>
</dbReference>
<dbReference type="Pfam" id="PF06228">
    <property type="entry name" value="ChuX_HutX"/>
    <property type="match status" value="1"/>
</dbReference>
<dbReference type="NCBIfam" id="TIGR04108">
    <property type="entry name" value="HutX"/>
    <property type="match status" value="1"/>
</dbReference>
<reference evidence="1 2" key="1">
    <citation type="submission" date="2019-03" db="EMBL/GenBank/DDBJ databases">
        <title>Genomic Encyclopedia of Type Strains, Phase IV (KMG-IV): sequencing the most valuable type-strain genomes for metagenomic binning, comparative biology and taxonomic classification.</title>
        <authorList>
            <person name="Goeker M."/>
        </authorList>
    </citation>
    <scope>NUCLEOTIDE SEQUENCE [LARGE SCALE GENOMIC DNA]</scope>
    <source>
        <strain evidence="1 2">DSM 13587</strain>
    </source>
</reference>
<evidence type="ECO:0000313" key="2">
    <source>
        <dbReference type="Proteomes" id="UP000295717"/>
    </source>
</evidence>
<dbReference type="SUPFAM" id="SSF144064">
    <property type="entry name" value="Heme iron utilization protein-like"/>
    <property type="match status" value="1"/>
</dbReference>
<dbReference type="PIRSF" id="PIRSF030840">
    <property type="entry name" value="DUF1008"/>
    <property type="match status" value="1"/>
</dbReference>
<proteinExistence type="predicted"/>
<dbReference type="InterPro" id="IPR010413">
    <property type="entry name" value="HutX-like"/>
</dbReference>
<dbReference type="CDD" id="cd16829">
    <property type="entry name" value="ChuX_HutX-like"/>
    <property type="match status" value="1"/>
</dbReference>